<gene>
    <name evidence="11" type="ORF">COT63_00465</name>
</gene>
<evidence type="ECO:0000256" key="4">
    <source>
        <dbReference type="ARBA" id="ARBA00022960"/>
    </source>
</evidence>
<dbReference type="SUPFAM" id="SSF56601">
    <property type="entry name" value="beta-lactamase/transpeptidase-like"/>
    <property type="match status" value="1"/>
</dbReference>
<evidence type="ECO:0000259" key="10">
    <source>
        <dbReference type="Pfam" id="PF00768"/>
    </source>
</evidence>
<feature type="active site" evidence="7">
    <location>
        <position position="161"/>
    </location>
</feature>
<keyword evidence="4" id="KW-0133">Cell shape</keyword>
<dbReference type="Proteomes" id="UP000231282">
    <property type="component" value="Unassembled WGS sequence"/>
</dbReference>
<proteinExistence type="inferred from homology"/>
<evidence type="ECO:0000313" key="12">
    <source>
        <dbReference type="Proteomes" id="UP000231282"/>
    </source>
</evidence>
<feature type="active site" description="Proton acceptor" evidence="7">
    <location>
        <position position="109"/>
    </location>
</feature>
<dbReference type="GO" id="GO:0006508">
    <property type="term" value="P:proteolysis"/>
    <property type="evidence" value="ECO:0007669"/>
    <property type="project" value="InterPro"/>
</dbReference>
<reference evidence="12" key="1">
    <citation type="submission" date="2017-09" db="EMBL/GenBank/DDBJ databases">
        <title>Depth-based differentiation of microbial function through sediment-hosted aquifers and enrichment of novel symbionts in the deep terrestrial subsurface.</title>
        <authorList>
            <person name="Probst A.J."/>
            <person name="Ladd B."/>
            <person name="Jarett J.K."/>
            <person name="Geller-Mcgrath D.E."/>
            <person name="Sieber C.M.K."/>
            <person name="Emerson J.B."/>
            <person name="Anantharaman K."/>
            <person name="Thomas B.C."/>
            <person name="Malmstrom R."/>
            <person name="Stieglmeier M."/>
            <person name="Klingl A."/>
            <person name="Woyke T."/>
            <person name="Ryan C.M."/>
            <person name="Banfield J.F."/>
        </authorList>
    </citation>
    <scope>NUCLEOTIDE SEQUENCE [LARGE SCALE GENOMIC DNA]</scope>
</reference>
<dbReference type="EMBL" id="PEZH01000009">
    <property type="protein sequence ID" value="PIS15348.1"/>
    <property type="molecule type" value="Genomic_DNA"/>
</dbReference>
<evidence type="ECO:0000256" key="7">
    <source>
        <dbReference type="PIRSR" id="PIRSR618044-1"/>
    </source>
</evidence>
<keyword evidence="5" id="KW-0573">Peptidoglycan synthesis</keyword>
<sequence>MKLPPRRSLIVIIIFIFLCSSLFAVLFIRHKNINAPVISPLPQGSKVLASWQEKNTKEKIWRPQETPDHLNDKELIINAQSALSIDLTNNHILFAKNANQPLAIASLTKIMTALVAQELTPLSSELSVSQEATKDGEASMGLIPGEKLTLEELLYGLMMVSGNDAANVIAEDLGGRQQVFVALMNEKARLMGLDKTHFYNPHGLDEDSVPPNQSTAYELAILTRHTLDKFPKIAAIVKTHEITFSKNKYHQEYHLINVLGLEETYPGMIGVKPGNTPKAGYCLIGLAENEGRKVLAILLNTQNPKEEIRKLFDFSFVVH</sequence>
<dbReference type="GO" id="GO:0009002">
    <property type="term" value="F:serine-type D-Ala-D-Ala carboxypeptidase activity"/>
    <property type="evidence" value="ECO:0007669"/>
    <property type="project" value="InterPro"/>
</dbReference>
<dbReference type="InterPro" id="IPR012338">
    <property type="entry name" value="Beta-lactam/transpept-like"/>
</dbReference>
<evidence type="ECO:0000256" key="8">
    <source>
        <dbReference type="PIRSR" id="PIRSR618044-2"/>
    </source>
</evidence>
<evidence type="ECO:0000313" key="11">
    <source>
        <dbReference type="EMBL" id="PIS15348.1"/>
    </source>
</evidence>
<feature type="binding site" evidence="8">
    <location>
        <position position="272"/>
    </location>
    <ligand>
        <name>substrate</name>
    </ligand>
</feature>
<evidence type="ECO:0000256" key="2">
    <source>
        <dbReference type="ARBA" id="ARBA00022729"/>
    </source>
</evidence>
<keyword evidence="6" id="KW-0961">Cell wall biogenesis/degradation</keyword>
<feature type="active site" description="Acyl-ester intermediate" evidence="7">
    <location>
        <position position="106"/>
    </location>
</feature>
<dbReference type="PANTHER" id="PTHR21581:SF33">
    <property type="entry name" value="D-ALANYL-D-ALANINE CARBOXYPEPTIDASE DACB"/>
    <property type="match status" value="1"/>
</dbReference>
<keyword evidence="3" id="KW-0378">Hydrolase</keyword>
<dbReference type="AlphaFoldDB" id="A0A2H0WTS5"/>
<evidence type="ECO:0000256" key="6">
    <source>
        <dbReference type="ARBA" id="ARBA00023316"/>
    </source>
</evidence>
<dbReference type="InterPro" id="IPR018044">
    <property type="entry name" value="Peptidase_S11"/>
</dbReference>
<comment type="similarity">
    <text evidence="1 9">Belongs to the peptidase S11 family.</text>
</comment>
<name>A0A2H0WTS5_9BACT</name>
<evidence type="ECO:0000256" key="9">
    <source>
        <dbReference type="RuleBase" id="RU004016"/>
    </source>
</evidence>
<comment type="caution">
    <text evidence="11">The sequence shown here is derived from an EMBL/GenBank/DDBJ whole genome shotgun (WGS) entry which is preliminary data.</text>
</comment>
<dbReference type="PRINTS" id="PR00725">
    <property type="entry name" value="DADACBPTASE1"/>
</dbReference>
<evidence type="ECO:0000256" key="3">
    <source>
        <dbReference type="ARBA" id="ARBA00022801"/>
    </source>
</evidence>
<dbReference type="Gene3D" id="3.40.710.10">
    <property type="entry name" value="DD-peptidase/beta-lactamase superfamily"/>
    <property type="match status" value="1"/>
</dbReference>
<organism evidence="11 12">
    <name type="scientific">Candidatus Shapirobacteria bacterium CG09_land_8_20_14_0_10_38_17</name>
    <dbReference type="NCBI Taxonomy" id="1974884"/>
    <lineage>
        <taxon>Bacteria</taxon>
        <taxon>Candidatus Shapironibacteriota</taxon>
    </lineage>
</organism>
<dbReference type="GO" id="GO:0071555">
    <property type="term" value="P:cell wall organization"/>
    <property type="evidence" value="ECO:0007669"/>
    <property type="project" value="UniProtKB-KW"/>
</dbReference>
<dbReference type="PANTHER" id="PTHR21581">
    <property type="entry name" value="D-ALANYL-D-ALANINE CARBOXYPEPTIDASE"/>
    <property type="match status" value="1"/>
</dbReference>
<feature type="domain" description="Peptidase S11 D-alanyl-D-alanine carboxypeptidase A N-terminal" evidence="10">
    <location>
        <begin position="76"/>
        <end position="302"/>
    </location>
</feature>
<dbReference type="GO" id="GO:0008360">
    <property type="term" value="P:regulation of cell shape"/>
    <property type="evidence" value="ECO:0007669"/>
    <property type="project" value="UniProtKB-KW"/>
</dbReference>
<evidence type="ECO:0000256" key="5">
    <source>
        <dbReference type="ARBA" id="ARBA00022984"/>
    </source>
</evidence>
<protein>
    <recommendedName>
        <fullName evidence="10">Peptidase S11 D-alanyl-D-alanine carboxypeptidase A N-terminal domain-containing protein</fullName>
    </recommendedName>
</protein>
<dbReference type="Pfam" id="PF00768">
    <property type="entry name" value="Peptidase_S11"/>
    <property type="match status" value="1"/>
</dbReference>
<accession>A0A2H0WTS5</accession>
<keyword evidence="2" id="KW-0732">Signal</keyword>
<dbReference type="InterPro" id="IPR001967">
    <property type="entry name" value="Peptidase_S11_N"/>
</dbReference>
<dbReference type="GO" id="GO:0009252">
    <property type="term" value="P:peptidoglycan biosynthetic process"/>
    <property type="evidence" value="ECO:0007669"/>
    <property type="project" value="UniProtKB-KW"/>
</dbReference>
<evidence type="ECO:0000256" key="1">
    <source>
        <dbReference type="ARBA" id="ARBA00007164"/>
    </source>
</evidence>